<gene>
    <name evidence="1" type="ORF">GQ43DRAFT_431737</name>
</gene>
<organism evidence="1 2">
    <name type="scientific">Delitschia confertaspora ATCC 74209</name>
    <dbReference type="NCBI Taxonomy" id="1513339"/>
    <lineage>
        <taxon>Eukaryota</taxon>
        <taxon>Fungi</taxon>
        <taxon>Dikarya</taxon>
        <taxon>Ascomycota</taxon>
        <taxon>Pezizomycotina</taxon>
        <taxon>Dothideomycetes</taxon>
        <taxon>Pleosporomycetidae</taxon>
        <taxon>Pleosporales</taxon>
        <taxon>Delitschiaceae</taxon>
        <taxon>Delitschia</taxon>
    </lineage>
</organism>
<comment type="caution">
    <text evidence="1">The sequence shown here is derived from an EMBL/GenBank/DDBJ whole genome shotgun (WGS) entry which is preliminary data.</text>
</comment>
<dbReference type="Proteomes" id="UP000799536">
    <property type="component" value="Unassembled WGS sequence"/>
</dbReference>
<accession>A0A9P4MYX8</accession>
<reference evidence="1" key="1">
    <citation type="journal article" date="2020" name="Stud. Mycol.">
        <title>101 Dothideomycetes genomes: a test case for predicting lifestyles and emergence of pathogens.</title>
        <authorList>
            <person name="Haridas S."/>
            <person name="Albert R."/>
            <person name="Binder M."/>
            <person name="Bloem J."/>
            <person name="Labutti K."/>
            <person name="Salamov A."/>
            <person name="Andreopoulos B."/>
            <person name="Baker S."/>
            <person name="Barry K."/>
            <person name="Bills G."/>
            <person name="Bluhm B."/>
            <person name="Cannon C."/>
            <person name="Castanera R."/>
            <person name="Culley D."/>
            <person name="Daum C."/>
            <person name="Ezra D."/>
            <person name="Gonzalez J."/>
            <person name="Henrissat B."/>
            <person name="Kuo A."/>
            <person name="Liang C."/>
            <person name="Lipzen A."/>
            <person name="Lutzoni F."/>
            <person name="Magnuson J."/>
            <person name="Mondo S."/>
            <person name="Nolan M."/>
            <person name="Ohm R."/>
            <person name="Pangilinan J."/>
            <person name="Park H.-J."/>
            <person name="Ramirez L."/>
            <person name="Alfaro M."/>
            <person name="Sun H."/>
            <person name="Tritt A."/>
            <person name="Yoshinaga Y."/>
            <person name="Zwiers L.-H."/>
            <person name="Turgeon B."/>
            <person name="Goodwin S."/>
            <person name="Spatafora J."/>
            <person name="Crous P."/>
            <person name="Grigoriev I."/>
        </authorList>
    </citation>
    <scope>NUCLEOTIDE SEQUENCE</scope>
    <source>
        <strain evidence="1">ATCC 74209</strain>
    </source>
</reference>
<keyword evidence="2" id="KW-1185">Reference proteome</keyword>
<name>A0A9P4MYX8_9PLEO</name>
<protein>
    <submittedName>
        <fullName evidence="1">Uncharacterized protein</fullName>
    </submittedName>
</protein>
<dbReference type="AlphaFoldDB" id="A0A9P4MYX8"/>
<evidence type="ECO:0000313" key="1">
    <source>
        <dbReference type="EMBL" id="KAF2201320.1"/>
    </source>
</evidence>
<sequence length="272" mass="30349">MDMIDLPGTPQPWQWKHLKPGERQFIVTQAALAANILQFHPSYPSLQAAHQHFCSQLHPPPTPSGLHVNLSPGWTEEQKVYLVANYLVFELYQNRGAFMVINPNTNLQVQANTTQATATGSASAPYGLPSRPFIFTRSRSPPPPGTPIRACSPHTRNWGRFSIDTPRRLLRTETCPKCHPPSDPRAFDSAYEAMKDREWKDAREFHDALQGWKKEGSAGNPIVVSDEVEEGEEENPVVVDDGEEVNISSGKEVVGEGATGKVRRIYGLFHCR</sequence>
<proteinExistence type="predicted"/>
<evidence type="ECO:0000313" key="2">
    <source>
        <dbReference type="Proteomes" id="UP000799536"/>
    </source>
</evidence>
<dbReference type="EMBL" id="ML993981">
    <property type="protein sequence ID" value="KAF2201320.1"/>
    <property type="molecule type" value="Genomic_DNA"/>
</dbReference>